<organism evidence="4 5">
    <name type="scientific">candidate division WWE3 bacterium RBG_16_37_10</name>
    <dbReference type="NCBI Taxonomy" id="1802610"/>
    <lineage>
        <taxon>Bacteria</taxon>
        <taxon>Katanobacteria</taxon>
    </lineage>
</organism>
<evidence type="ECO:0000313" key="5">
    <source>
        <dbReference type="Proteomes" id="UP000177371"/>
    </source>
</evidence>
<accession>A0A1F4UZM1</accession>
<keyword evidence="2" id="KW-0472">Membrane</keyword>
<dbReference type="Pfam" id="PF12229">
    <property type="entry name" value="PG_binding_4"/>
    <property type="match status" value="1"/>
</dbReference>
<keyword evidence="1" id="KW-0732">Signal</keyword>
<feature type="domain" description="G5" evidence="3">
    <location>
        <begin position="524"/>
        <end position="600"/>
    </location>
</feature>
<dbReference type="InterPro" id="IPR052913">
    <property type="entry name" value="Glycopeptide_resist_protein"/>
</dbReference>
<gene>
    <name evidence="4" type="ORF">A2W32_04935</name>
</gene>
<dbReference type="AlphaFoldDB" id="A0A1F4UZM1"/>
<dbReference type="PANTHER" id="PTHR35788">
    <property type="entry name" value="EXPORTED PROTEIN-RELATED"/>
    <property type="match status" value="1"/>
</dbReference>
<reference evidence="4 5" key="1">
    <citation type="journal article" date="2016" name="Nat. Commun.">
        <title>Thousands of microbial genomes shed light on interconnected biogeochemical processes in an aquifer system.</title>
        <authorList>
            <person name="Anantharaman K."/>
            <person name="Brown C.T."/>
            <person name="Hug L.A."/>
            <person name="Sharon I."/>
            <person name="Castelle C.J."/>
            <person name="Probst A.J."/>
            <person name="Thomas B.C."/>
            <person name="Singh A."/>
            <person name="Wilkins M.J."/>
            <person name="Karaoz U."/>
            <person name="Brodie E.L."/>
            <person name="Williams K.H."/>
            <person name="Hubbard S.S."/>
            <person name="Banfield J.F."/>
        </authorList>
    </citation>
    <scope>NUCLEOTIDE SEQUENCE [LARGE SCALE GENOMIC DNA]</scope>
</reference>
<dbReference type="InterPro" id="IPR011098">
    <property type="entry name" value="G5_dom"/>
</dbReference>
<dbReference type="Pfam" id="PF04294">
    <property type="entry name" value="VanW"/>
    <property type="match status" value="1"/>
</dbReference>
<evidence type="ECO:0000256" key="1">
    <source>
        <dbReference type="ARBA" id="ARBA00022729"/>
    </source>
</evidence>
<keyword evidence="2" id="KW-1133">Transmembrane helix</keyword>
<name>A0A1F4UZM1_UNCKA</name>
<evidence type="ECO:0000313" key="4">
    <source>
        <dbReference type="EMBL" id="OGC49653.1"/>
    </source>
</evidence>
<dbReference type="InterPro" id="IPR022029">
    <property type="entry name" value="YoaR-like_PG-bd"/>
</dbReference>
<evidence type="ECO:0000259" key="3">
    <source>
        <dbReference type="SMART" id="SM01208"/>
    </source>
</evidence>
<dbReference type="STRING" id="1802610.A2W32_04935"/>
<feature type="transmembrane region" description="Helical" evidence="2">
    <location>
        <begin position="37"/>
        <end position="55"/>
    </location>
</feature>
<proteinExistence type="predicted"/>
<protein>
    <recommendedName>
        <fullName evidence="3">G5 domain-containing protein</fullName>
    </recommendedName>
</protein>
<comment type="caution">
    <text evidence="4">The sequence shown here is derived from an EMBL/GenBank/DDBJ whole genome shotgun (WGS) entry which is preliminary data.</text>
</comment>
<evidence type="ECO:0000256" key="2">
    <source>
        <dbReference type="SAM" id="Phobius"/>
    </source>
</evidence>
<keyword evidence="2" id="KW-0812">Transmembrane</keyword>
<dbReference type="PANTHER" id="PTHR35788:SF1">
    <property type="entry name" value="EXPORTED PROTEIN"/>
    <property type="match status" value="1"/>
</dbReference>
<dbReference type="SMART" id="SM01208">
    <property type="entry name" value="G5"/>
    <property type="match status" value="1"/>
</dbReference>
<dbReference type="Proteomes" id="UP000177371">
    <property type="component" value="Unassembled WGS sequence"/>
</dbReference>
<sequence length="600" mass="67378">MFQKKSHKVETITPNHNKLSSKISRKLKPVVSISKPIYIFLLVAAVIISAYHTVFANRIIPGVLIGNTNVGGLTYKEAIDRLKNSEAKLNKDITYNYESQTFKINKEDIKFEYRWEATLSRAYEIGRTRDIFTDTKDKIAGFFKYLSIKPFYDYDDVLLSAKLLGIGAEVAKEGSDAKLTIKDGKLVILPATIGSSVVKGSLYKATVESFDQIEDKQLFIQTESDDPDILESDISSILDKANKIVFSPFKITYGKKEWKFTAEQILNLLTVDKDKTNIDLTLNKDNFESYLETLGSEVKESPKAQVTKVNEDKVEEFKIIKNGKELDVKKFTEDFKNALFDNKNTVEVTVNEVSVPEDKSRYGINKLLGEGVSKFTGSGQPRIHNLALAAERTNGVLVPPGSIYSFNKSVGEINAKTGYDTAYIISNGRTVLGEGGGVCQTSTTMFRAILNAGLPIVSRFPHAYRVYYYELDSPVGFDASIFQPSLDLQFKNDTPAYILVQTEFDPKNYTLKFKLFGTDDGRKVEITKPVVTNVTAPPEALYQEDSTLPVGTIKQIDFAAWGANVSFTRTVTREDKELYKDTFSSRYQPWRAIYLKGTKK</sequence>
<dbReference type="EMBL" id="MEUT01000046">
    <property type="protein sequence ID" value="OGC49653.1"/>
    <property type="molecule type" value="Genomic_DNA"/>
</dbReference>
<dbReference type="InterPro" id="IPR007391">
    <property type="entry name" value="Vancomycin_resist_VanW"/>
</dbReference>